<organism evidence="2 3">
    <name type="scientific">Pseudoscardovia radai</name>
    <dbReference type="NCBI Taxonomy" id="987066"/>
    <lineage>
        <taxon>Bacteria</taxon>
        <taxon>Bacillati</taxon>
        <taxon>Actinomycetota</taxon>
        <taxon>Actinomycetes</taxon>
        <taxon>Bifidobacteriales</taxon>
        <taxon>Bifidobacteriaceae</taxon>
        <taxon>Pseudoscardovia</taxon>
    </lineage>
</organism>
<feature type="transmembrane region" description="Helical" evidence="1">
    <location>
        <begin position="136"/>
        <end position="153"/>
    </location>
</feature>
<sequence>MSDDTSDGMTRIDSKDAFRTETDAATDAAGTSNASNTPAYEEKHLSFLASFGIGLLHLVIYLPIPTVMVTLLVGRFVGDRLAALNGWNVAARHDYMFRLMLVPALALCTAVYVIAHVYRRQTRKADLPLRYDSTGLGLAIAVILIPPIVWVFLPAASDFPTATPAAATTAASATVASAGAVAGVVAIAPACAGNDDSEQR</sequence>
<dbReference type="Proteomes" id="UP000216725">
    <property type="component" value="Unassembled WGS sequence"/>
</dbReference>
<name>A0A261EXM0_9BIFI</name>
<feature type="transmembrane region" description="Helical" evidence="1">
    <location>
        <begin position="45"/>
        <end position="64"/>
    </location>
</feature>
<keyword evidence="1" id="KW-0472">Membrane</keyword>
<keyword evidence="1" id="KW-0812">Transmembrane</keyword>
<accession>A0A261EXM0</accession>
<comment type="caution">
    <text evidence="2">The sequence shown here is derived from an EMBL/GenBank/DDBJ whole genome shotgun (WGS) entry which is preliminary data.</text>
</comment>
<gene>
    <name evidence="2" type="ORF">PSRA_0982</name>
</gene>
<evidence type="ECO:0000313" key="2">
    <source>
        <dbReference type="EMBL" id="OZG51585.1"/>
    </source>
</evidence>
<feature type="transmembrane region" description="Helical" evidence="1">
    <location>
        <begin position="165"/>
        <end position="192"/>
    </location>
</feature>
<reference evidence="2 3" key="1">
    <citation type="journal article" date="2017" name="BMC Genomics">
        <title>Comparative genomic and phylogenomic analyses of the Bifidobacteriaceae family.</title>
        <authorList>
            <person name="Lugli G.A."/>
            <person name="Milani C."/>
            <person name="Turroni F."/>
            <person name="Duranti S."/>
            <person name="Mancabelli L."/>
            <person name="Mangifesta M."/>
            <person name="Ferrario C."/>
            <person name="Modesto M."/>
            <person name="Mattarelli P."/>
            <person name="Jiri K."/>
            <person name="van Sinderen D."/>
            <person name="Ventura M."/>
        </authorList>
    </citation>
    <scope>NUCLEOTIDE SEQUENCE [LARGE SCALE GENOMIC DNA]</scope>
    <source>
        <strain evidence="2 3">DSM 24742</strain>
    </source>
</reference>
<dbReference type="AlphaFoldDB" id="A0A261EXM0"/>
<dbReference type="OrthoDB" id="15077at2"/>
<protein>
    <submittedName>
        <fullName evidence="2">Uncharacterized protein</fullName>
    </submittedName>
</protein>
<proteinExistence type="predicted"/>
<keyword evidence="3" id="KW-1185">Reference proteome</keyword>
<feature type="transmembrane region" description="Helical" evidence="1">
    <location>
        <begin position="95"/>
        <end position="115"/>
    </location>
</feature>
<evidence type="ECO:0000313" key="3">
    <source>
        <dbReference type="Proteomes" id="UP000216725"/>
    </source>
</evidence>
<dbReference type="RefSeq" id="WP_094660800.1">
    <property type="nucleotide sequence ID" value="NZ_JBKZBO010000013.1"/>
</dbReference>
<dbReference type="EMBL" id="MWWR01000007">
    <property type="protein sequence ID" value="OZG51585.1"/>
    <property type="molecule type" value="Genomic_DNA"/>
</dbReference>
<evidence type="ECO:0000256" key="1">
    <source>
        <dbReference type="SAM" id="Phobius"/>
    </source>
</evidence>
<keyword evidence="1" id="KW-1133">Transmembrane helix</keyword>